<feature type="transmembrane region" description="Helical" evidence="5">
    <location>
        <begin position="247"/>
        <end position="265"/>
    </location>
</feature>
<proteinExistence type="predicted"/>
<evidence type="ECO:0000313" key="6">
    <source>
        <dbReference type="EMBL" id="PKI82894.1"/>
    </source>
</evidence>
<evidence type="ECO:0000256" key="1">
    <source>
        <dbReference type="ARBA" id="ARBA00022692"/>
    </source>
</evidence>
<name>A0A2N1J8M9_9BASI</name>
<keyword evidence="2 5" id="KW-1133">Transmembrane helix</keyword>
<dbReference type="OrthoDB" id="5393181at2759"/>
<accession>A0A2N1J8M9</accession>
<sequence length="329" mass="36189">MADEAAKREARKRRILGRGGDRLSRITNAGRGADYELIDNAPMMPKMPSEAADINDDPPETLPFAPPQTMLAGAPEAMNGMHPPQDDPLAQLMAAMQGQGGGAPDMMNMMQQMMSGMGSKDAPQGMQGASTAHREQSEAVDKRLRLVQYSVVFIFAFYLVIAHLFVKPKVGIAGRAVDVPETHAFQRSSYLQQWASLAWEYTPSHAWQSSEDLSMFPWRAMQHPLDKYGHYVGLDSKVLGVLPTWPVYYVFFTLEVALQGMRIVMLQRFPASPSGRIAGILQVWAPALLPYVTLALSLASLVSSMVDDMCILLFAIGLGVLFSNWELGV</sequence>
<organism evidence="6 7">
    <name type="scientific">Malassezia vespertilionis</name>
    <dbReference type="NCBI Taxonomy" id="2020962"/>
    <lineage>
        <taxon>Eukaryota</taxon>
        <taxon>Fungi</taxon>
        <taxon>Dikarya</taxon>
        <taxon>Basidiomycota</taxon>
        <taxon>Ustilaginomycotina</taxon>
        <taxon>Malasseziomycetes</taxon>
        <taxon>Malasseziales</taxon>
        <taxon>Malasseziaceae</taxon>
        <taxon>Malassezia</taxon>
    </lineage>
</organism>
<dbReference type="Pfam" id="PF08690">
    <property type="entry name" value="GET2"/>
    <property type="match status" value="1"/>
</dbReference>
<feature type="transmembrane region" description="Helical" evidence="5">
    <location>
        <begin position="146"/>
        <end position="166"/>
    </location>
</feature>
<dbReference type="Proteomes" id="UP000232875">
    <property type="component" value="Unassembled WGS sequence"/>
</dbReference>
<keyword evidence="7" id="KW-1185">Reference proteome</keyword>
<evidence type="ECO:0000256" key="3">
    <source>
        <dbReference type="ARBA" id="ARBA00023136"/>
    </source>
</evidence>
<gene>
    <name evidence="6" type="ORF">MVES_003219</name>
</gene>
<feature type="transmembrane region" description="Helical" evidence="5">
    <location>
        <begin position="277"/>
        <end position="299"/>
    </location>
</feature>
<keyword evidence="1 5" id="KW-0812">Transmembrane</keyword>
<evidence type="ECO:0000313" key="7">
    <source>
        <dbReference type="Proteomes" id="UP000232875"/>
    </source>
</evidence>
<evidence type="ECO:0000256" key="2">
    <source>
        <dbReference type="ARBA" id="ARBA00022989"/>
    </source>
</evidence>
<dbReference type="GO" id="GO:0006890">
    <property type="term" value="P:retrograde vesicle-mediated transport, Golgi to endoplasmic reticulum"/>
    <property type="evidence" value="ECO:0007669"/>
    <property type="project" value="TreeGrafter"/>
</dbReference>
<dbReference type="STRING" id="2020962.A0A2N1J8M9"/>
<protein>
    <submittedName>
        <fullName evidence="6">Uncharacterized protein</fullName>
    </submittedName>
</protein>
<feature type="region of interest" description="Disordered" evidence="4">
    <location>
        <begin position="1"/>
        <end position="27"/>
    </location>
</feature>
<evidence type="ECO:0000256" key="4">
    <source>
        <dbReference type="SAM" id="MobiDB-lite"/>
    </source>
</evidence>
<dbReference type="PANTHER" id="PTHR28263">
    <property type="entry name" value="GOLGI TO ER TRAFFIC PROTEIN 2"/>
    <property type="match status" value="1"/>
</dbReference>
<reference evidence="6 7" key="1">
    <citation type="submission" date="2017-10" db="EMBL/GenBank/DDBJ databases">
        <title>A novel species of cold-tolerant Malassezia isolated from bats.</title>
        <authorList>
            <person name="Lorch J.M."/>
            <person name="Palmer J.M."/>
            <person name="Vanderwolf K.J."/>
            <person name="Schmidt K.Z."/>
            <person name="Verant M.L."/>
            <person name="Weller T.J."/>
            <person name="Blehert D.S."/>
        </authorList>
    </citation>
    <scope>NUCLEOTIDE SEQUENCE [LARGE SCALE GENOMIC DNA]</scope>
    <source>
        <strain evidence="6 7">NWHC:44797-103</strain>
    </source>
</reference>
<dbReference type="PANTHER" id="PTHR28263:SF1">
    <property type="entry name" value="GOLGI TO ER TRAFFIC PROTEIN 2"/>
    <property type="match status" value="1"/>
</dbReference>
<dbReference type="AlphaFoldDB" id="A0A2N1J8M9"/>
<feature type="transmembrane region" description="Helical" evidence="5">
    <location>
        <begin position="305"/>
        <end position="325"/>
    </location>
</feature>
<dbReference type="EMBL" id="KZ454993">
    <property type="protein sequence ID" value="PKI82894.1"/>
    <property type="molecule type" value="Genomic_DNA"/>
</dbReference>
<evidence type="ECO:0000256" key="5">
    <source>
        <dbReference type="SAM" id="Phobius"/>
    </source>
</evidence>
<dbReference type="InterPro" id="IPR028143">
    <property type="entry name" value="Get2/sif1"/>
</dbReference>
<keyword evidence="3 5" id="KW-0472">Membrane</keyword>